<evidence type="ECO:0000256" key="7">
    <source>
        <dbReference type="SAM" id="Phobius"/>
    </source>
</evidence>
<keyword evidence="6" id="KW-0653">Protein transport</keyword>
<keyword evidence="10" id="KW-1185">Reference proteome</keyword>
<feature type="transmembrane region" description="Helical" evidence="7">
    <location>
        <begin position="124"/>
        <end position="145"/>
    </location>
</feature>
<keyword evidence="9" id="KW-0282">Flagellum</keyword>
<reference evidence="10" key="1">
    <citation type="submission" date="2017-05" db="EMBL/GenBank/DDBJ databases">
        <authorList>
            <person name="Sharma S."/>
            <person name="Sidhu C."/>
            <person name="Pinnaka A.K."/>
        </authorList>
    </citation>
    <scope>NUCLEOTIDE SEQUENCE [LARGE SCALE GENOMIC DNA]</scope>
    <source>
        <strain evidence="10">AK93</strain>
    </source>
</reference>
<sequence>MQPTAPVVDAGRLQSLIETGGPVVAILLALSVVALAVILLKLWQFIAIRIGSRKFIDQALHRWREGNAKEALAALDGVRNPIAGVMALAMRGRMDKNVPESVVREEASRVAVENIETLRGQFRILEVIGALSPLLGLLGTVLGMIEAFRQLEMAGSQVDPALLSGGIWVALLTTAVGLAVAIPVVAALNALERVLDRFRHRMEDAVTQVFTIPLPSGGETSGAVPFERARRVADAH</sequence>
<name>A0A3E0WLD2_9GAMM</name>
<evidence type="ECO:0000256" key="3">
    <source>
        <dbReference type="ARBA" id="ARBA00022692"/>
    </source>
</evidence>
<keyword evidence="6" id="KW-0813">Transport</keyword>
<evidence type="ECO:0000256" key="6">
    <source>
        <dbReference type="RuleBase" id="RU004057"/>
    </source>
</evidence>
<keyword evidence="2" id="KW-1003">Cell membrane</keyword>
<dbReference type="EMBL" id="NFZW01000019">
    <property type="protein sequence ID" value="RFA33764.1"/>
    <property type="molecule type" value="Genomic_DNA"/>
</dbReference>
<dbReference type="PANTHER" id="PTHR30625">
    <property type="entry name" value="PROTEIN TOLQ"/>
    <property type="match status" value="1"/>
</dbReference>
<keyword evidence="5 7" id="KW-0472">Membrane</keyword>
<evidence type="ECO:0000256" key="5">
    <source>
        <dbReference type="ARBA" id="ARBA00023136"/>
    </source>
</evidence>
<evidence type="ECO:0000313" key="10">
    <source>
        <dbReference type="Proteomes" id="UP000256763"/>
    </source>
</evidence>
<protein>
    <submittedName>
        <fullName evidence="9">Flagellar motor protein MotA</fullName>
    </submittedName>
</protein>
<accession>A0A3E0WLD2</accession>
<keyword evidence="3 7" id="KW-0812">Transmembrane</keyword>
<proteinExistence type="inferred from homology"/>
<evidence type="ECO:0000256" key="2">
    <source>
        <dbReference type="ARBA" id="ARBA00022475"/>
    </source>
</evidence>
<dbReference type="RefSeq" id="WP_116304086.1">
    <property type="nucleotide sequence ID" value="NZ_NFZV01000039.1"/>
</dbReference>
<feature type="transmembrane region" description="Helical" evidence="7">
    <location>
        <begin position="20"/>
        <end position="43"/>
    </location>
</feature>
<dbReference type="GO" id="GO:0017038">
    <property type="term" value="P:protein import"/>
    <property type="evidence" value="ECO:0007669"/>
    <property type="project" value="TreeGrafter"/>
</dbReference>
<comment type="subcellular location">
    <subcellularLocation>
        <location evidence="1">Cell membrane</location>
        <topology evidence="1">Multi-pass membrane protein</topology>
    </subcellularLocation>
    <subcellularLocation>
        <location evidence="6">Membrane</location>
        <topology evidence="6">Multi-pass membrane protein</topology>
    </subcellularLocation>
</comment>
<feature type="domain" description="MotA/TolQ/ExbB proton channel" evidence="8">
    <location>
        <begin position="83"/>
        <end position="203"/>
    </location>
</feature>
<dbReference type="Pfam" id="PF01618">
    <property type="entry name" value="MotA_ExbB"/>
    <property type="match status" value="1"/>
</dbReference>
<dbReference type="InterPro" id="IPR050790">
    <property type="entry name" value="ExbB/TolQ_transport"/>
</dbReference>
<keyword evidence="9" id="KW-0969">Cilium</keyword>
<evidence type="ECO:0000259" key="8">
    <source>
        <dbReference type="Pfam" id="PF01618"/>
    </source>
</evidence>
<gene>
    <name evidence="9" type="ORF">CAL65_16615</name>
</gene>
<evidence type="ECO:0000256" key="1">
    <source>
        <dbReference type="ARBA" id="ARBA00004651"/>
    </source>
</evidence>
<comment type="caution">
    <text evidence="9">The sequence shown here is derived from an EMBL/GenBank/DDBJ whole genome shotgun (WGS) entry which is preliminary data.</text>
</comment>
<evidence type="ECO:0000313" key="9">
    <source>
        <dbReference type="EMBL" id="RFA33764.1"/>
    </source>
</evidence>
<dbReference type="AlphaFoldDB" id="A0A3E0WLD2"/>
<organism evidence="9 10">
    <name type="scientific">Alkalilimnicola ehrlichii</name>
    <dbReference type="NCBI Taxonomy" id="351052"/>
    <lineage>
        <taxon>Bacteria</taxon>
        <taxon>Pseudomonadati</taxon>
        <taxon>Pseudomonadota</taxon>
        <taxon>Gammaproteobacteria</taxon>
        <taxon>Chromatiales</taxon>
        <taxon>Ectothiorhodospiraceae</taxon>
        <taxon>Alkalilimnicola</taxon>
    </lineage>
</organism>
<keyword evidence="4 7" id="KW-1133">Transmembrane helix</keyword>
<evidence type="ECO:0000256" key="4">
    <source>
        <dbReference type="ARBA" id="ARBA00022989"/>
    </source>
</evidence>
<feature type="transmembrane region" description="Helical" evidence="7">
    <location>
        <begin position="165"/>
        <end position="191"/>
    </location>
</feature>
<keyword evidence="9" id="KW-0966">Cell projection</keyword>
<dbReference type="InterPro" id="IPR002898">
    <property type="entry name" value="MotA_ExbB_proton_chnl"/>
</dbReference>
<dbReference type="Proteomes" id="UP000256763">
    <property type="component" value="Unassembled WGS sequence"/>
</dbReference>
<dbReference type="OrthoDB" id="4045at2"/>
<dbReference type="GO" id="GO:0005886">
    <property type="term" value="C:plasma membrane"/>
    <property type="evidence" value="ECO:0007669"/>
    <property type="project" value="UniProtKB-SubCell"/>
</dbReference>
<dbReference type="PANTHER" id="PTHR30625:SF11">
    <property type="entry name" value="MOTA_TOLQ_EXBB PROTON CHANNEL DOMAIN-CONTAINING PROTEIN"/>
    <property type="match status" value="1"/>
</dbReference>
<comment type="similarity">
    <text evidence="6">Belongs to the exbB/tolQ family.</text>
</comment>